<dbReference type="AlphaFoldDB" id="A0A9P1DU43"/>
<keyword evidence="6" id="KW-1185">Reference proteome</keyword>
<evidence type="ECO:0000313" key="4">
    <source>
        <dbReference type="EMBL" id="CAL1169656.1"/>
    </source>
</evidence>
<gene>
    <name evidence="3" type="ORF">C1SCF055_LOCUS41034</name>
</gene>
<dbReference type="EMBL" id="CAMXCT020006577">
    <property type="protein sequence ID" value="CAL1169656.1"/>
    <property type="molecule type" value="Genomic_DNA"/>
</dbReference>
<organism evidence="3">
    <name type="scientific">Cladocopium goreaui</name>
    <dbReference type="NCBI Taxonomy" id="2562237"/>
    <lineage>
        <taxon>Eukaryota</taxon>
        <taxon>Sar</taxon>
        <taxon>Alveolata</taxon>
        <taxon>Dinophyceae</taxon>
        <taxon>Suessiales</taxon>
        <taxon>Symbiodiniaceae</taxon>
        <taxon>Cladocopium</taxon>
    </lineage>
</organism>
<evidence type="ECO:0000313" key="3">
    <source>
        <dbReference type="EMBL" id="CAI4016281.1"/>
    </source>
</evidence>
<dbReference type="Pfam" id="PF13880">
    <property type="entry name" value="Acetyltransf_13"/>
    <property type="match status" value="1"/>
</dbReference>
<dbReference type="OrthoDB" id="428854at2759"/>
<dbReference type="EMBL" id="CAMXCT010006577">
    <property type="protein sequence ID" value="CAI4016281.1"/>
    <property type="molecule type" value="Genomic_DNA"/>
</dbReference>
<dbReference type="InterPro" id="IPR028009">
    <property type="entry name" value="ESCO_Acetyltransf_dom"/>
</dbReference>
<evidence type="ECO:0000313" key="6">
    <source>
        <dbReference type="Proteomes" id="UP001152797"/>
    </source>
</evidence>
<sequence>MLSTSCRKRPRVLKDKPRTVSKPQRLLAVARCCRDCGLRLSALEDALHQCSKAFDWPFPAETICSASASSGQCRLVRLGANTLRGTTLSRLAELWETIRETDLSHSLDLPSGERLANGSAWLLMALKGREVLGLLSAERIAGTSSACLDSSGSGMKQKSETDASKADIGQRTKPTLGVAVVWVRRRERRRGLATSLVDCLRRLNGGGSVAFSQPTELGFNFASSYSCRQHTGPLVYDPDWSDESK</sequence>
<accession>A0A9P1DU43</accession>
<dbReference type="EMBL" id="CAMXCT030006577">
    <property type="protein sequence ID" value="CAL4803593.1"/>
    <property type="molecule type" value="Genomic_DNA"/>
</dbReference>
<feature type="compositionally biased region" description="Basic and acidic residues" evidence="1">
    <location>
        <begin position="157"/>
        <end position="169"/>
    </location>
</feature>
<feature type="compositionally biased region" description="Polar residues" evidence="1">
    <location>
        <begin position="147"/>
        <end position="156"/>
    </location>
</feature>
<evidence type="ECO:0000259" key="2">
    <source>
        <dbReference type="Pfam" id="PF13880"/>
    </source>
</evidence>
<dbReference type="Proteomes" id="UP001152797">
    <property type="component" value="Unassembled WGS sequence"/>
</dbReference>
<evidence type="ECO:0000313" key="5">
    <source>
        <dbReference type="EMBL" id="CAL4803593.1"/>
    </source>
</evidence>
<protein>
    <submittedName>
        <fullName evidence="5">N-acetyltransferase ESCO acetyl-transferase domain-containing protein</fullName>
    </submittedName>
</protein>
<proteinExistence type="predicted"/>
<evidence type="ECO:0000256" key="1">
    <source>
        <dbReference type="SAM" id="MobiDB-lite"/>
    </source>
</evidence>
<name>A0A9P1DU43_9DINO</name>
<feature type="domain" description="N-acetyltransferase ESCO acetyl-transferase" evidence="2">
    <location>
        <begin position="175"/>
        <end position="229"/>
    </location>
</feature>
<reference evidence="3" key="1">
    <citation type="submission" date="2022-10" db="EMBL/GenBank/DDBJ databases">
        <authorList>
            <person name="Chen Y."/>
            <person name="Dougan E. K."/>
            <person name="Chan C."/>
            <person name="Rhodes N."/>
            <person name="Thang M."/>
        </authorList>
    </citation>
    <scope>NUCLEOTIDE SEQUENCE</scope>
</reference>
<comment type="caution">
    <text evidence="3">The sequence shown here is derived from an EMBL/GenBank/DDBJ whole genome shotgun (WGS) entry which is preliminary data.</text>
</comment>
<reference evidence="4" key="2">
    <citation type="submission" date="2024-04" db="EMBL/GenBank/DDBJ databases">
        <authorList>
            <person name="Chen Y."/>
            <person name="Shah S."/>
            <person name="Dougan E. K."/>
            <person name="Thang M."/>
            <person name="Chan C."/>
        </authorList>
    </citation>
    <scope>NUCLEOTIDE SEQUENCE [LARGE SCALE GENOMIC DNA]</scope>
</reference>
<feature type="region of interest" description="Disordered" evidence="1">
    <location>
        <begin position="147"/>
        <end position="169"/>
    </location>
</feature>